<accession>A0AAD1Y8G4</accession>
<dbReference type="AlphaFoldDB" id="A0AAD1Y8G4"/>
<feature type="region of interest" description="Disordered" evidence="1">
    <location>
        <begin position="269"/>
        <end position="341"/>
    </location>
</feature>
<evidence type="ECO:0000313" key="3">
    <source>
        <dbReference type="Proteomes" id="UP001295684"/>
    </source>
</evidence>
<sequence length="745" mass="83818">MAMKLHQNFSEPACYLSSLLSEHLGVQKKSVAEISLKKTCEARVSGRMSKIWRDGSLEVAFDKATRRYQIVINVNEGSGSEAEQIFVQLQDQEIRDTLSEKEELFSREEAKLKHSLTDTQKMVSAELLQKIKKKSKRAIHNSQNTLSNESNKFSMKGSLISMAEDCETTKIACEDCRLTLCLDPSCPFISIKPRSKSKENEKLACKDLKNVEITSDLCLHFDKDSNSLMFAIDKGYCFYSKSLSKEDASLLNSKIQSFLEVLKREVSAEAEEENDQSEDELELYQSRPDIEESKSESQSESIKGSEYNSQTEEMGSSQSLNSSEKRYSQPSSESSASQEISVKCSEINSEISDIEMISETNKHYEKDSRRYNLTGSRPRNYQESKECDSEEDLNPMRLSSSNSSHGKCFIESLNTSDVDFYTQKGIPQPKSYVYQPSSTGVKVYGISNSLELILLEELDFLPRKTRRPISKLCLLANGTKLVFIDPSNAKMIQCYDLKHMKIDQVHLNNLPICDINTSSAALLKKKYECITACDSKKMILVPYFKNQFHKAETSKEFKSGKFVSADSHGLEFVTGSEDGKIRFYPSIKSKAACTSKEVDLSIQVKNVVLNKDLGYILSTWKNSVILCRTETVDRESPFSKRLKSKLPEPKVIKVTITGGARDDLLHLSPATFFIKPSGVDIMTTCKDTVYLLTNIGSKIGSDYPITTYKYESEIYCASQSKASHKHALVATSEGISLKALYPDIE</sequence>
<comment type="caution">
    <text evidence="2">The sequence shown here is derived from an EMBL/GenBank/DDBJ whole genome shotgun (WGS) entry which is preliminary data.</text>
</comment>
<feature type="compositionally biased region" description="Basic and acidic residues" evidence="1">
    <location>
        <begin position="288"/>
        <end position="297"/>
    </location>
</feature>
<feature type="compositionally biased region" description="Low complexity" evidence="1">
    <location>
        <begin position="328"/>
        <end position="341"/>
    </location>
</feature>
<feature type="compositionally biased region" description="Polar residues" evidence="1">
    <location>
        <begin position="307"/>
        <end position="322"/>
    </location>
</feature>
<dbReference type="EMBL" id="CAMPGE010029125">
    <property type="protein sequence ID" value="CAI2386604.1"/>
    <property type="molecule type" value="Genomic_DNA"/>
</dbReference>
<evidence type="ECO:0000313" key="2">
    <source>
        <dbReference type="EMBL" id="CAI2386604.1"/>
    </source>
</evidence>
<keyword evidence="3" id="KW-1185">Reference proteome</keyword>
<evidence type="ECO:0000256" key="1">
    <source>
        <dbReference type="SAM" id="MobiDB-lite"/>
    </source>
</evidence>
<protein>
    <submittedName>
        <fullName evidence="2">Uncharacterized protein</fullName>
    </submittedName>
</protein>
<reference evidence="2" key="1">
    <citation type="submission" date="2023-07" db="EMBL/GenBank/DDBJ databases">
        <authorList>
            <consortium name="AG Swart"/>
            <person name="Singh M."/>
            <person name="Singh A."/>
            <person name="Seah K."/>
            <person name="Emmerich C."/>
        </authorList>
    </citation>
    <scope>NUCLEOTIDE SEQUENCE</scope>
    <source>
        <strain evidence="2">DP1</strain>
    </source>
</reference>
<feature type="compositionally biased region" description="Acidic residues" evidence="1">
    <location>
        <begin position="269"/>
        <end position="282"/>
    </location>
</feature>
<name>A0AAD1Y8G4_EUPCR</name>
<dbReference type="SUPFAM" id="SSF50978">
    <property type="entry name" value="WD40 repeat-like"/>
    <property type="match status" value="1"/>
</dbReference>
<gene>
    <name evidence="2" type="ORF">ECRASSUSDP1_LOCUS28226</name>
</gene>
<dbReference type="InterPro" id="IPR036322">
    <property type="entry name" value="WD40_repeat_dom_sf"/>
</dbReference>
<feature type="region of interest" description="Disordered" evidence="1">
    <location>
        <begin position="368"/>
        <end position="399"/>
    </location>
</feature>
<proteinExistence type="predicted"/>
<dbReference type="Proteomes" id="UP001295684">
    <property type="component" value="Unassembled WGS sequence"/>
</dbReference>
<organism evidence="2 3">
    <name type="scientific">Euplotes crassus</name>
    <dbReference type="NCBI Taxonomy" id="5936"/>
    <lineage>
        <taxon>Eukaryota</taxon>
        <taxon>Sar</taxon>
        <taxon>Alveolata</taxon>
        <taxon>Ciliophora</taxon>
        <taxon>Intramacronucleata</taxon>
        <taxon>Spirotrichea</taxon>
        <taxon>Hypotrichia</taxon>
        <taxon>Euplotida</taxon>
        <taxon>Euplotidae</taxon>
        <taxon>Moneuplotes</taxon>
    </lineage>
</organism>